<accession>A0A7Y9AU85</accession>
<dbReference type="Pfam" id="PF13483">
    <property type="entry name" value="Lactamase_B_3"/>
    <property type="match status" value="1"/>
</dbReference>
<keyword evidence="3" id="KW-1185">Reference proteome</keyword>
<dbReference type="Gene3D" id="3.60.15.10">
    <property type="entry name" value="Ribonuclease Z/Hydroxyacylglutathione hydrolase-like"/>
    <property type="match status" value="1"/>
</dbReference>
<dbReference type="Proteomes" id="UP000521922">
    <property type="component" value="Unassembled WGS sequence"/>
</dbReference>
<proteinExistence type="predicted"/>
<dbReference type="SUPFAM" id="SSF56281">
    <property type="entry name" value="Metallo-hydrolase/oxidoreductase"/>
    <property type="match status" value="1"/>
</dbReference>
<dbReference type="PANTHER" id="PTHR43546:SF3">
    <property type="entry name" value="UPF0173 METAL-DEPENDENT HYDROLASE MJ1163"/>
    <property type="match status" value="1"/>
</dbReference>
<gene>
    <name evidence="2" type="ORF">BJ968_001414</name>
</gene>
<name>A0A7Y9AU85_9ACTN</name>
<evidence type="ECO:0000313" key="3">
    <source>
        <dbReference type="Proteomes" id="UP000521922"/>
    </source>
</evidence>
<dbReference type="InterPro" id="IPR001279">
    <property type="entry name" value="Metallo-B-lactamas"/>
</dbReference>
<dbReference type="InterPro" id="IPR036866">
    <property type="entry name" value="RibonucZ/Hydroxyglut_hydro"/>
</dbReference>
<evidence type="ECO:0000313" key="2">
    <source>
        <dbReference type="EMBL" id="NYD21874.1"/>
    </source>
</evidence>
<evidence type="ECO:0000259" key="1">
    <source>
        <dbReference type="SMART" id="SM00849"/>
    </source>
</evidence>
<dbReference type="PANTHER" id="PTHR43546">
    <property type="entry name" value="UPF0173 METAL-DEPENDENT HYDROLASE MJ1163-RELATED"/>
    <property type="match status" value="1"/>
</dbReference>
<dbReference type="EMBL" id="JACCBB010000001">
    <property type="protein sequence ID" value="NYD21874.1"/>
    <property type="molecule type" value="Genomic_DNA"/>
</dbReference>
<dbReference type="InterPro" id="IPR050114">
    <property type="entry name" value="UPF0173_UPF0282_UlaG_hydrolase"/>
</dbReference>
<sequence>MELTKHTHATVVLTEGGSSLLIDPGAYTPNTPDLLAAADAVLFTHDHPDHVDADALRAELARRPDLPVFGPGSVADAVEGVRHVGAGDEFDAAGFTVTVFGGQHAPIHPDLPPVENVAFLVDGTVFHPGDAYEVPGVEVRTLLVPTSGPWAKLSEGVDFLRAVKPQRAIAIHDLMLSEPGQQSTSQFTEQLTGTPLEIVPVGSTVTL</sequence>
<protein>
    <submittedName>
        <fullName evidence="2">L-ascorbate metabolism protein UlaG (Beta-lactamase superfamily)</fullName>
    </submittedName>
</protein>
<dbReference type="RefSeq" id="WP_179750474.1">
    <property type="nucleotide sequence ID" value="NZ_BAAAGN010000005.1"/>
</dbReference>
<dbReference type="SMART" id="SM00849">
    <property type="entry name" value="Lactamase_B"/>
    <property type="match status" value="1"/>
</dbReference>
<dbReference type="AlphaFoldDB" id="A0A7Y9AU85"/>
<feature type="domain" description="Metallo-beta-lactamase" evidence="1">
    <location>
        <begin position="6"/>
        <end position="172"/>
    </location>
</feature>
<comment type="caution">
    <text evidence="2">The sequence shown here is derived from an EMBL/GenBank/DDBJ whole genome shotgun (WGS) entry which is preliminary data.</text>
</comment>
<organism evidence="2 3">
    <name type="scientific">Kineococcus aurantiacus</name>
    <dbReference type="NCBI Taxonomy" id="37633"/>
    <lineage>
        <taxon>Bacteria</taxon>
        <taxon>Bacillati</taxon>
        <taxon>Actinomycetota</taxon>
        <taxon>Actinomycetes</taxon>
        <taxon>Kineosporiales</taxon>
        <taxon>Kineosporiaceae</taxon>
        <taxon>Kineococcus</taxon>
    </lineage>
</organism>
<reference evidence="2 3" key="1">
    <citation type="submission" date="2020-07" db="EMBL/GenBank/DDBJ databases">
        <title>Sequencing the genomes of 1000 actinobacteria strains.</title>
        <authorList>
            <person name="Klenk H.-P."/>
        </authorList>
    </citation>
    <scope>NUCLEOTIDE SEQUENCE [LARGE SCALE GENOMIC DNA]</scope>
    <source>
        <strain evidence="2 3">DSM 7487</strain>
    </source>
</reference>